<dbReference type="AlphaFoldDB" id="A0A2P2JIZ0"/>
<proteinExistence type="predicted"/>
<organism evidence="1">
    <name type="scientific">Rhizophora mucronata</name>
    <name type="common">Asiatic mangrove</name>
    <dbReference type="NCBI Taxonomy" id="61149"/>
    <lineage>
        <taxon>Eukaryota</taxon>
        <taxon>Viridiplantae</taxon>
        <taxon>Streptophyta</taxon>
        <taxon>Embryophyta</taxon>
        <taxon>Tracheophyta</taxon>
        <taxon>Spermatophyta</taxon>
        <taxon>Magnoliopsida</taxon>
        <taxon>eudicotyledons</taxon>
        <taxon>Gunneridae</taxon>
        <taxon>Pentapetalae</taxon>
        <taxon>rosids</taxon>
        <taxon>fabids</taxon>
        <taxon>Malpighiales</taxon>
        <taxon>Rhizophoraceae</taxon>
        <taxon>Rhizophora</taxon>
    </lineage>
</organism>
<accession>A0A2P2JIZ0</accession>
<reference evidence="1" key="1">
    <citation type="submission" date="2018-02" db="EMBL/GenBank/DDBJ databases">
        <title>Rhizophora mucronata_Transcriptome.</title>
        <authorList>
            <person name="Meera S.P."/>
            <person name="Sreeshan A."/>
            <person name="Augustine A."/>
        </authorList>
    </citation>
    <scope>NUCLEOTIDE SEQUENCE</scope>
    <source>
        <tissue evidence="1">Leaf</tissue>
    </source>
</reference>
<protein>
    <submittedName>
        <fullName evidence="1">Uncharacterized protein</fullName>
    </submittedName>
</protein>
<evidence type="ECO:0000313" key="1">
    <source>
        <dbReference type="EMBL" id="MBW93404.1"/>
    </source>
</evidence>
<dbReference type="EMBL" id="GGEC01012921">
    <property type="protein sequence ID" value="MBW93404.1"/>
    <property type="molecule type" value="Transcribed_RNA"/>
</dbReference>
<sequence>MLLVWLRKKSVEKVWKVGFLLPFQWLFRGRKQKPAERNYE</sequence>
<name>A0A2P2JIZ0_RHIMU</name>